<sequence length="86" mass="9648">MVGKEHSDVSPSPSPSPIEEEEEEEEDFVSNLQVRDEFVEQHKQRITMILGRRTYVPSIQDQASKLPSLPVHSFLTANLTIIASGN</sequence>
<reference evidence="1 2" key="2">
    <citation type="journal article" date="2022" name="Mol. Ecol. Resour.">
        <title>The genomes of chicory, endive, great burdock and yacon provide insights into Asteraceae paleo-polyploidization history and plant inulin production.</title>
        <authorList>
            <person name="Fan W."/>
            <person name="Wang S."/>
            <person name="Wang H."/>
            <person name="Wang A."/>
            <person name="Jiang F."/>
            <person name="Liu H."/>
            <person name="Zhao H."/>
            <person name="Xu D."/>
            <person name="Zhang Y."/>
        </authorList>
    </citation>
    <scope>NUCLEOTIDE SEQUENCE [LARGE SCALE GENOMIC DNA]</scope>
    <source>
        <strain evidence="2">cv. Yunnan</strain>
        <tissue evidence="1">Leaves</tissue>
    </source>
</reference>
<comment type="caution">
    <text evidence="1">The sequence shown here is derived from an EMBL/GenBank/DDBJ whole genome shotgun (WGS) entry which is preliminary data.</text>
</comment>
<accession>A0ACB9D4H7</accession>
<keyword evidence="2" id="KW-1185">Reference proteome</keyword>
<dbReference type="EMBL" id="CM042037">
    <property type="protein sequence ID" value="KAI3741381.1"/>
    <property type="molecule type" value="Genomic_DNA"/>
</dbReference>
<evidence type="ECO:0000313" key="2">
    <source>
        <dbReference type="Proteomes" id="UP001056120"/>
    </source>
</evidence>
<name>A0ACB9D4H7_9ASTR</name>
<evidence type="ECO:0000313" key="1">
    <source>
        <dbReference type="EMBL" id="KAI3741381.1"/>
    </source>
</evidence>
<gene>
    <name evidence="1" type="ORF">L1987_59053</name>
</gene>
<organism evidence="1 2">
    <name type="scientific">Smallanthus sonchifolius</name>
    <dbReference type="NCBI Taxonomy" id="185202"/>
    <lineage>
        <taxon>Eukaryota</taxon>
        <taxon>Viridiplantae</taxon>
        <taxon>Streptophyta</taxon>
        <taxon>Embryophyta</taxon>
        <taxon>Tracheophyta</taxon>
        <taxon>Spermatophyta</taxon>
        <taxon>Magnoliopsida</taxon>
        <taxon>eudicotyledons</taxon>
        <taxon>Gunneridae</taxon>
        <taxon>Pentapetalae</taxon>
        <taxon>asterids</taxon>
        <taxon>campanulids</taxon>
        <taxon>Asterales</taxon>
        <taxon>Asteraceae</taxon>
        <taxon>Asteroideae</taxon>
        <taxon>Heliantheae alliance</taxon>
        <taxon>Millerieae</taxon>
        <taxon>Smallanthus</taxon>
    </lineage>
</organism>
<proteinExistence type="predicted"/>
<protein>
    <submittedName>
        <fullName evidence="1">Uncharacterized protein</fullName>
    </submittedName>
</protein>
<reference evidence="2" key="1">
    <citation type="journal article" date="2022" name="Mol. Ecol. Resour.">
        <title>The genomes of chicory, endive, great burdock and yacon provide insights into Asteraceae palaeo-polyploidization history and plant inulin production.</title>
        <authorList>
            <person name="Fan W."/>
            <person name="Wang S."/>
            <person name="Wang H."/>
            <person name="Wang A."/>
            <person name="Jiang F."/>
            <person name="Liu H."/>
            <person name="Zhao H."/>
            <person name="Xu D."/>
            <person name="Zhang Y."/>
        </authorList>
    </citation>
    <scope>NUCLEOTIDE SEQUENCE [LARGE SCALE GENOMIC DNA]</scope>
    <source>
        <strain evidence="2">cv. Yunnan</strain>
    </source>
</reference>
<dbReference type="Proteomes" id="UP001056120">
    <property type="component" value="Linkage Group LG20"/>
</dbReference>